<reference evidence="2" key="1">
    <citation type="submission" date="2014-09" db="EMBL/GenBank/DDBJ databases">
        <authorList>
            <person name="Magalhaes I.L.F."/>
            <person name="Oliveira U."/>
            <person name="Santos F.R."/>
            <person name="Vidigal T.H.D.A."/>
            <person name="Brescovit A.D."/>
            <person name="Santos A.J."/>
        </authorList>
    </citation>
    <scope>NUCLEOTIDE SEQUENCE</scope>
    <source>
        <tissue evidence="2">Shoot tissue taken approximately 20 cm above the soil surface</tissue>
    </source>
</reference>
<feature type="chain" id="PRO_5012633226" evidence="1">
    <location>
        <begin position="16"/>
        <end position="33"/>
    </location>
</feature>
<dbReference type="AlphaFoldDB" id="A0A0A9FID8"/>
<sequence length="33" mass="4053">MRLLQIYFFPCLVCALQLRCLKRNTRWFLLSCC</sequence>
<proteinExistence type="predicted"/>
<reference evidence="2" key="2">
    <citation type="journal article" date="2015" name="Data Brief">
        <title>Shoot transcriptome of the giant reed, Arundo donax.</title>
        <authorList>
            <person name="Barrero R.A."/>
            <person name="Guerrero F.D."/>
            <person name="Moolhuijzen P."/>
            <person name="Goolsby J.A."/>
            <person name="Tidwell J."/>
            <person name="Bellgard S.E."/>
            <person name="Bellgard M.I."/>
        </authorList>
    </citation>
    <scope>NUCLEOTIDE SEQUENCE</scope>
    <source>
        <tissue evidence="2">Shoot tissue taken approximately 20 cm above the soil surface</tissue>
    </source>
</reference>
<accession>A0A0A9FID8</accession>
<dbReference type="EMBL" id="GBRH01186902">
    <property type="protein sequence ID" value="JAE10994.1"/>
    <property type="molecule type" value="Transcribed_RNA"/>
</dbReference>
<protein>
    <submittedName>
        <fullName evidence="2">Uncharacterized protein</fullName>
    </submittedName>
</protein>
<organism evidence="2">
    <name type="scientific">Arundo donax</name>
    <name type="common">Giant reed</name>
    <name type="synonym">Donax arundinaceus</name>
    <dbReference type="NCBI Taxonomy" id="35708"/>
    <lineage>
        <taxon>Eukaryota</taxon>
        <taxon>Viridiplantae</taxon>
        <taxon>Streptophyta</taxon>
        <taxon>Embryophyta</taxon>
        <taxon>Tracheophyta</taxon>
        <taxon>Spermatophyta</taxon>
        <taxon>Magnoliopsida</taxon>
        <taxon>Liliopsida</taxon>
        <taxon>Poales</taxon>
        <taxon>Poaceae</taxon>
        <taxon>PACMAD clade</taxon>
        <taxon>Arundinoideae</taxon>
        <taxon>Arundineae</taxon>
        <taxon>Arundo</taxon>
    </lineage>
</organism>
<keyword evidence="1" id="KW-0732">Signal</keyword>
<evidence type="ECO:0000313" key="2">
    <source>
        <dbReference type="EMBL" id="JAE10994.1"/>
    </source>
</evidence>
<feature type="signal peptide" evidence="1">
    <location>
        <begin position="1"/>
        <end position="15"/>
    </location>
</feature>
<name>A0A0A9FID8_ARUDO</name>
<evidence type="ECO:0000256" key="1">
    <source>
        <dbReference type="SAM" id="SignalP"/>
    </source>
</evidence>